<feature type="transmembrane region" description="Helical" evidence="1">
    <location>
        <begin position="123"/>
        <end position="144"/>
    </location>
</feature>
<dbReference type="STRING" id="1618545.US53_C0036G0008"/>
<comment type="caution">
    <text evidence="2">The sequence shown here is derived from an EMBL/GenBank/DDBJ whole genome shotgun (WGS) entry which is preliminary data.</text>
</comment>
<dbReference type="EMBL" id="LBTI01000036">
    <property type="protein sequence ID" value="KKQ36816.1"/>
    <property type="molecule type" value="Genomic_DNA"/>
</dbReference>
<evidence type="ECO:0000313" key="3">
    <source>
        <dbReference type="Proteomes" id="UP000034591"/>
    </source>
</evidence>
<evidence type="ECO:0000256" key="1">
    <source>
        <dbReference type="SAM" id="Phobius"/>
    </source>
</evidence>
<dbReference type="Proteomes" id="UP000034591">
    <property type="component" value="Unassembled WGS sequence"/>
</dbReference>
<protein>
    <submittedName>
        <fullName evidence="2">Uncharacterized protein</fullName>
    </submittedName>
</protein>
<sequence>MKLLLFFAFTFAVFTFISAIIEKQGLGFAATSLTSDLSETGLTINVINTEGFLDSDYVIIDSEYIYYSSKNAAQLIVPATGRGWKNTNPSSHSAVNNKGVRTAVRNNEASLMNTLAGYNISEVMSLTGIFSVPTAIIAYFDVFVNILAWNYSMLDNIVGQFIKYILLYPLSGAFVGFIIMAFIGAAQSIINR</sequence>
<accession>A0A0G0K886</accession>
<keyword evidence="1" id="KW-0812">Transmembrane</keyword>
<name>A0A0G0K886_9BACT</name>
<evidence type="ECO:0000313" key="2">
    <source>
        <dbReference type="EMBL" id="KKQ36816.1"/>
    </source>
</evidence>
<reference evidence="2 3" key="1">
    <citation type="journal article" date="2015" name="Nature">
        <title>rRNA introns, odd ribosomes, and small enigmatic genomes across a large radiation of phyla.</title>
        <authorList>
            <person name="Brown C.T."/>
            <person name="Hug L.A."/>
            <person name="Thomas B.C."/>
            <person name="Sharon I."/>
            <person name="Castelle C.J."/>
            <person name="Singh A."/>
            <person name="Wilkins M.J."/>
            <person name="Williams K.H."/>
            <person name="Banfield J.F."/>
        </authorList>
    </citation>
    <scope>NUCLEOTIDE SEQUENCE [LARGE SCALE GENOMIC DNA]</scope>
</reference>
<proteinExistence type="predicted"/>
<dbReference type="AlphaFoldDB" id="A0A0G0K886"/>
<feature type="transmembrane region" description="Helical" evidence="1">
    <location>
        <begin position="165"/>
        <end position="190"/>
    </location>
</feature>
<keyword evidence="1" id="KW-0472">Membrane</keyword>
<gene>
    <name evidence="2" type="ORF">US53_C0036G0008</name>
</gene>
<organism evidence="2 3">
    <name type="scientific">Candidatus Woesebacteria bacterium GW2011_GWA1_37_7</name>
    <dbReference type="NCBI Taxonomy" id="1618545"/>
    <lineage>
        <taxon>Bacteria</taxon>
        <taxon>Candidatus Woeseibacteriota</taxon>
    </lineage>
</organism>
<keyword evidence="1" id="KW-1133">Transmembrane helix</keyword>